<dbReference type="PANTHER" id="PTHR23048:SF53">
    <property type="entry name" value="CALMODULIN"/>
    <property type="match status" value="1"/>
</dbReference>
<reference evidence="8 9" key="1">
    <citation type="journal article" date="2020" name="Mol. Plant">
        <title>The Chromosome-Based Rubber Tree Genome Provides New Insights into Spurge Genome Evolution and Rubber Biosynthesis.</title>
        <authorList>
            <person name="Liu J."/>
            <person name="Shi C."/>
            <person name="Shi C.C."/>
            <person name="Li W."/>
            <person name="Zhang Q.J."/>
            <person name="Zhang Y."/>
            <person name="Li K."/>
            <person name="Lu H.F."/>
            <person name="Shi C."/>
            <person name="Zhu S.T."/>
            <person name="Xiao Z.Y."/>
            <person name="Nan H."/>
            <person name="Yue Y."/>
            <person name="Zhu X.G."/>
            <person name="Wu Y."/>
            <person name="Hong X.N."/>
            <person name="Fan G.Y."/>
            <person name="Tong Y."/>
            <person name="Zhang D."/>
            <person name="Mao C.L."/>
            <person name="Liu Y.L."/>
            <person name="Hao S.J."/>
            <person name="Liu W.Q."/>
            <person name="Lv M.Q."/>
            <person name="Zhang H.B."/>
            <person name="Liu Y."/>
            <person name="Hu-Tang G.R."/>
            <person name="Wang J.P."/>
            <person name="Wang J.H."/>
            <person name="Sun Y.H."/>
            <person name="Ni S.B."/>
            <person name="Chen W.B."/>
            <person name="Zhang X.C."/>
            <person name="Jiao Y.N."/>
            <person name="Eichler E.E."/>
            <person name="Li G.H."/>
            <person name="Liu X."/>
            <person name="Gao L.Z."/>
        </authorList>
    </citation>
    <scope>NUCLEOTIDE SEQUENCE [LARGE SCALE GENOMIC DNA]</scope>
    <source>
        <strain evidence="9">cv. GT1</strain>
        <tissue evidence="8">Leaf</tissue>
    </source>
</reference>
<dbReference type="FunFam" id="1.10.238.10:FF:000327">
    <property type="entry name" value="Calmodulin-like protein 11"/>
    <property type="match status" value="1"/>
</dbReference>
<keyword evidence="3" id="KW-0479">Metal-binding</keyword>
<feature type="domain" description="EF-hand" evidence="7">
    <location>
        <begin position="207"/>
        <end position="242"/>
    </location>
</feature>
<evidence type="ECO:0000313" key="9">
    <source>
        <dbReference type="Proteomes" id="UP000467840"/>
    </source>
</evidence>
<dbReference type="PROSITE" id="PS00018">
    <property type="entry name" value="EF_HAND_1"/>
    <property type="match status" value="4"/>
</dbReference>
<evidence type="ECO:0000256" key="4">
    <source>
        <dbReference type="ARBA" id="ARBA00022737"/>
    </source>
</evidence>
<dbReference type="FunFam" id="1.10.238.10:FF:000202">
    <property type="entry name" value="Calmodulin-like protein 8"/>
    <property type="match status" value="1"/>
</dbReference>
<keyword evidence="4" id="KW-0677">Repeat</keyword>
<dbReference type="PROSITE" id="PS50222">
    <property type="entry name" value="EF_HAND_2"/>
    <property type="match status" value="4"/>
</dbReference>
<sequence length="349" mass="39586">MASSGYSAPPPPVFSGEGYSIWSVKMKAYLKAFDLWEVTETGRQPGPLREDPTLAQLKAHSEECAKGFKALSCIHSVVSDVIFTRIMACETAKQAWDRLKEEFHGSESSKQISVLNLRREFEVLKMKESETLKEYTDRLIGGFVHVGGMVILTYIYIYIYINVMNGMGRWDGKIHQVESIVSRRPKAIVAKAFVCEIQEMAEILTEEQILEFKESFCLFDKDGDGCITVDELATVIKSLDQNPTEEELRDMINEVDADGNGTIEFAEFLNLMAKKMKETDAEEELKEAFKVFDKDQNGYISANELRHVMINLGEKLTDEEVEQMIKEADLDGDGQVNYDEFVKMMRTVG</sequence>
<evidence type="ECO:0000256" key="3">
    <source>
        <dbReference type="ARBA" id="ARBA00022723"/>
    </source>
</evidence>
<gene>
    <name evidence="8" type="ORF">GH714_020476</name>
</gene>
<dbReference type="PANTHER" id="PTHR23048">
    <property type="entry name" value="MYOSIN LIGHT CHAIN 1, 3"/>
    <property type="match status" value="1"/>
</dbReference>
<feature type="domain" description="EF-hand" evidence="7">
    <location>
        <begin position="316"/>
        <end position="349"/>
    </location>
</feature>
<dbReference type="Pfam" id="PF14223">
    <property type="entry name" value="Retrotran_gag_2"/>
    <property type="match status" value="1"/>
</dbReference>
<dbReference type="InterPro" id="IPR011992">
    <property type="entry name" value="EF-hand-dom_pair"/>
</dbReference>
<dbReference type="Pfam" id="PF13499">
    <property type="entry name" value="EF-hand_7"/>
    <property type="match status" value="2"/>
</dbReference>
<keyword evidence="6" id="KW-1133">Transmembrane helix</keyword>
<proteinExistence type="inferred from homology"/>
<name>A0A6A6MPS5_HEVBR</name>
<evidence type="ECO:0000256" key="6">
    <source>
        <dbReference type="SAM" id="Phobius"/>
    </source>
</evidence>
<comment type="function">
    <text evidence="1">Potential calcium sensor.</text>
</comment>
<protein>
    <recommendedName>
        <fullName evidence="7">EF-hand domain-containing protein</fullName>
    </recommendedName>
</protein>
<comment type="caution">
    <text evidence="8">The sequence shown here is derived from an EMBL/GenBank/DDBJ whole genome shotgun (WGS) entry which is preliminary data.</text>
</comment>
<accession>A0A6A6MPS5</accession>
<comment type="similarity">
    <text evidence="2">Belongs to the calmodulin family.</text>
</comment>
<feature type="domain" description="EF-hand" evidence="7">
    <location>
        <begin position="280"/>
        <end position="315"/>
    </location>
</feature>
<feature type="domain" description="EF-hand" evidence="7">
    <location>
        <begin position="243"/>
        <end position="278"/>
    </location>
</feature>
<dbReference type="EMBL" id="JAAGAX010000005">
    <property type="protein sequence ID" value="KAF2313909.1"/>
    <property type="molecule type" value="Genomic_DNA"/>
</dbReference>
<dbReference type="SMART" id="SM00054">
    <property type="entry name" value="EFh"/>
    <property type="match status" value="4"/>
</dbReference>
<evidence type="ECO:0000259" key="7">
    <source>
        <dbReference type="PROSITE" id="PS50222"/>
    </source>
</evidence>
<evidence type="ECO:0000256" key="2">
    <source>
        <dbReference type="ARBA" id="ARBA00009763"/>
    </source>
</evidence>
<dbReference type="AlphaFoldDB" id="A0A6A6MPS5"/>
<keyword evidence="6" id="KW-0812">Transmembrane</keyword>
<dbReference type="Proteomes" id="UP000467840">
    <property type="component" value="Chromosome 15"/>
</dbReference>
<organism evidence="8 9">
    <name type="scientific">Hevea brasiliensis</name>
    <name type="common">Para rubber tree</name>
    <name type="synonym">Siphonia brasiliensis</name>
    <dbReference type="NCBI Taxonomy" id="3981"/>
    <lineage>
        <taxon>Eukaryota</taxon>
        <taxon>Viridiplantae</taxon>
        <taxon>Streptophyta</taxon>
        <taxon>Embryophyta</taxon>
        <taxon>Tracheophyta</taxon>
        <taxon>Spermatophyta</taxon>
        <taxon>Magnoliopsida</taxon>
        <taxon>eudicotyledons</taxon>
        <taxon>Gunneridae</taxon>
        <taxon>Pentapetalae</taxon>
        <taxon>rosids</taxon>
        <taxon>fabids</taxon>
        <taxon>Malpighiales</taxon>
        <taxon>Euphorbiaceae</taxon>
        <taxon>Crotonoideae</taxon>
        <taxon>Micrandreae</taxon>
        <taxon>Hevea</taxon>
    </lineage>
</organism>
<evidence type="ECO:0000256" key="5">
    <source>
        <dbReference type="ARBA" id="ARBA00022837"/>
    </source>
</evidence>
<evidence type="ECO:0000313" key="8">
    <source>
        <dbReference type="EMBL" id="KAF2313909.1"/>
    </source>
</evidence>
<dbReference type="Gene3D" id="1.10.238.10">
    <property type="entry name" value="EF-hand"/>
    <property type="match status" value="3"/>
</dbReference>
<dbReference type="InterPro" id="IPR050230">
    <property type="entry name" value="CALM/Myosin/TropC-like"/>
</dbReference>
<dbReference type="SUPFAM" id="SSF47473">
    <property type="entry name" value="EF-hand"/>
    <property type="match status" value="1"/>
</dbReference>
<dbReference type="GO" id="GO:0016460">
    <property type="term" value="C:myosin II complex"/>
    <property type="evidence" value="ECO:0007669"/>
    <property type="project" value="TreeGrafter"/>
</dbReference>
<dbReference type="InterPro" id="IPR002048">
    <property type="entry name" value="EF_hand_dom"/>
</dbReference>
<dbReference type="GO" id="GO:0005509">
    <property type="term" value="F:calcium ion binding"/>
    <property type="evidence" value="ECO:0007669"/>
    <property type="project" value="InterPro"/>
</dbReference>
<dbReference type="InterPro" id="IPR018247">
    <property type="entry name" value="EF_Hand_1_Ca_BS"/>
</dbReference>
<keyword evidence="5" id="KW-0106">Calcium</keyword>
<feature type="transmembrane region" description="Helical" evidence="6">
    <location>
        <begin position="139"/>
        <end position="161"/>
    </location>
</feature>
<keyword evidence="9" id="KW-1185">Reference proteome</keyword>
<evidence type="ECO:0000256" key="1">
    <source>
        <dbReference type="ARBA" id="ARBA00003291"/>
    </source>
</evidence>
<dbReference type="CDD" id="cd00051">
    <property type="entry name" value="EFh"/>
    <property type="match status" value="1"/>
</dbReference>
<keyword evidence="6" id="KW-0472">Membrane</keyword>